<organism evidence="10 11">
    <name type="scientific">Sphingobacterium suaedae</name>
    <dbReference type="NCBI Taxonomy" id="1686402"/>
    <lineage>
        <taxon>Bacteria</taxon>
        <taxon>Pseudomonadati</taxon>
        <taxon>Bacteroidota</taxon>
        <taxon>Sphingobacteriia</taxon>
        <taxon>Sphingobacteriales</taxon>
        <taxon>Sphingobacteriaceae</taxon>
        <taxon>Sphingobacterium</taxon>
    </lineage>
</organism>
<dbReference type="PANTHER" id="PTHR31727:SF6">
    <property type="entry name" value="OLEOYL-ACYL CARRIER PROTEIN THIOESTERASE 1, CHLOROPLASTIC"/>
    <property type="match status" value="1"/>
</dbReference>
<evidence type="ECO:0000256" key="4">
    <source>
        <dbReference type="ARBA" id="ARBA00022832"/>
    </source>
</evidence>
<protein>
    <submittedName>
        <fullName evidence="10">Acyl-[acyl-carrier-protein] thioesterase</fullName>
    </submittedName>
</protein>
<evidence type="ECO:0000256" key="2">
    <source>
        <dbReference type="ARBA" id="ARBA00022516"/>
    </source>
</evidence>
<keyword evidence="11" id="KW-1185">Reference proteome</keyword>
<comment type="similarity">
    <text evidence="1">Belongs to the acyl-ACP thioesterase family.</text>
</comment>
<dbReference type="InterPro" id="IPR045023">
    <property type="entry name" value="FATA/B"/>
</dbReference>
<feature type="domain" description="Acyl-ACP thioesterase N-terminal hotdog" evidence="8">
    <location>
        <begin position="5"/>
        <end position="122"/>
    </location>
</feature>
<accession>A0ABW5KH21</accession>
<name>A0ABW5KH21_9SPHI</name>
<dbReference type="CDD" id="cd00586">
    <property type="entry name" value="4HBT"/>
    <property type="match status" value="1"/>
</dbReference>
<proteinExistence type="inferred from homology"/>
<sequence>MQTSIYSNTYALNFTQCYANGHLKYSELSNLLQLTASNHAELLGFGYREMSKNFQSWVLSRVRIEIERLPRFLEEITVQTWVQDFFGNRSIRNFDVYAEDKKIIGASSFWAVFNIKDRKSENLAISIDPRVILSEKTATKEPFRRIDIHHPLESTFTYTPKLSDLDIVNHVNNVKYTDWCLDALPPEIVLKEHFKAIDINYLKELKLGQTVALQYQQSDTEISFAISRDNRPIFLMHVTK</sequence>
<keyword evidence="4" id="KW-0276">Fatty acid metabolism</keyword>
<evidence type="ECO:0000256" key="3">
    <source>
        <dbReference type="ARBA" id="ARBA00022801"/>
    </source>
</evidence>
<evidence type="ECO:0000259" key="8">
    <source>
        <dbReference type="Pfam" id="PF01643"/>
    </source>
</evidence>
<keyword evidence="2" id="KW-0444">Lipid biosynthesis</keyword>
<dbReference type="Pfam" id="PF20791">
    <property type="entry name" value="Acyl-ACP_TE_C"/>
    <property type="match status" value="1"/>
</dbReference>
<evidence type="ECO:0000259" key="9">
    <source>
        <dbReference type="Pfam" id="PF20791"/>
    </source>
</evidence>
<evidence type="ECO:0000256" key="7">
    <source>
        <dbReference type="ARBA" id="ARBA00023160"/>
    </source>
</evidence>
<evidence type="ECO:0000256" key="6">
    <source>
        <dbReference type="ARBA" id="ARBA00023098"/>
    </source>
</evidence>
<gene>
    <name evidence="10" type="ORF">ACFSR5_07200</name>
</gene>
<dbReference type="InterPro" id="IPR002864">
    <property type="entry name" value="Acyl-ACP_thioesterase_NHD"/>
</dbReference>
<feature type="domain" description="Acyl-ACP thioesterase-like C-terminal" evidence="9">
    <location>
        <begin position="157"/>
        <end position="222"/>
    </location>
</feature>
<dbReference type="Pfam" id="PF01643">
    <property type="entry name" value="Acyl-ACP_TE"/>
    <property type="match status" value="1"/>
</dbReference>
<keyword evidence="7" id="KW-0275">Fatty acid biosynthesis</keyword>
<dbReference type="InterPro" id="IPR029069">
    <property type="entry name" value="HotDog_dom_sf"/>
</dbReference>
<comment type="caution">
    <text evidence="10">The sequence shown here is derived from an EMBL/GenBank/DDBJ whole genome shotgun (WGS) entry which is preliminary data.</text>
</comment>
<evidence type="ECO:0000256" key="5">
    <source>
        <dbReference type="ARBA" id="ARBA00022946"/>
    </source>
</evidence>
<dbReference type="SUPFAM" id="SSF54637">
    <property type="entry name" value="Thioesterase/thiol ester dehydrase-isomerase"/>
    <property type="match status" value="2"/>
</dbReference>
<dbReference type="RefSeq" id="WP_380902173.1">
    <property type="nucleotide sequence ID" value="NZ_JBHUEG010000007.1"/>
</dbReference>
<keyword evidence="6" id="KW-0443">Lipid metabolism</keyword>
<dbReference type="Proteomes" id="UP001597545">
    <property type="component" value="Unassembled WGS sequence"/>
</dbReference>
<evidence type="ECO:0000313" key="11">
    <source>
        <dbReference type="Proteomes" id="UP001597545"/>
    </source>
</evidence>
<evidence type="ECO:0000256" key="1">
    <source>
        <dbReference type="ARBA" id="ARBA00006500"/>
    </source>
</evidence>
<evidence type="ECO:0000313" key="10">
    <source>
        <dbReference type="EMBL" id="MFD2547428.1"/>
    </source>
</evidence>
<keyword evidence="3" id="KW-0378">Hydrolase</keyword>
<dbReference type="EMBL" id="JBHULR010000003">
    <property type="protein sequence ID" value="MFD2547428.1"/>
    <property type="molecule type" value="Genomic_DNA"/>
</dbReference>
<dbReference type="PANTHER" id="PTHR31727">
    <property type="entry name" value="OLEOYL-ACYL CARRIER PROTEIN THIOESTERASE 1, CHLOROPLASTIC"/>
    <property type="match status" value="1"/>
</dbReference>
<keyword evidence="5" id="KW-0809">Transit peptide</keyword>
<dbReference type="Gene3D" id="3.10.129.10">
    <property type="entry name" value="Hotdog Thioesterase"/>
    <property type="match status" value="1"/>
</dbReference>
<dbReference type="InterPro" id="IPR049427">
    <property type="entry name" value="Acyl-ACP_TE_C"/>
</dbReference>
<reference evidence="11" key="1">
    <citation type="journal article" date="2019" name="Int. J. Syst. Evol. Microbiol.">
        <title>The Global Catalogue of Microorganisms (GCM) 10K type strain sequencing project: providing services to taxonomists for standard genome sequencing and annotation.</title>
        <authorList>
            <consortium name="The Broad Institute Genomics Platform"/>
            <consortium name="The Broad Institute Genome Sequencing Center for Infectious Disease"/>
            <person name="Wu L."/>
            <person name="Ma J."/>
        </authorList>
    </citation>
    <scope>NUCLEOTIDE SEQUENCE [LARGE SCALE GENOMIC DNA]</scope>
    <source>
        <strain evidence="11">KCTC 42662</strain>
    </source>
</reference>